<name>A0A3Q3LWK4_9TELE</name>
<dbReference type="Proteomes" id="UP000261640">
    <property type="component" value="Unplaced"/>
</dbReference>
<dbReference type="FunFam" id="2.60.120.290:FF:000005">
    <property type="entry name" value="Procollagen C-endopeptidase enhancer 1"/>
    <property type="match status" value="1"/>
</dbReference>
<dbReference type="PROSITE" id="PS00134">
    <property type="entry name" value="TRYPSIN_HIS"/>
    <property type="match status" value="1"/>
</dbReference>
<dbReference type="Pfam" id="PF00057">
    <property type="entry name" value="Ldl_recept_a"/>
    <property type="match status" value="4"/>
</dbReference>
<keyword evidence="12" id="KW-0325">Glycoprotein</keyword>
<dbReference type="Ensembl" id="ENSMAMT00000019412.2">
    <property type="protein sequence ID" value="ENSMAMP00000018918.2"/>
    <property type="gene ID" value="ENSMAMG00000012689.2"/>
</dbReference>
<feature type="disulfide bond" evidence="13">
    <location>
        <begin position="628"/>
        <end position="646"/>
    </location>
</feature>
<feature type="transmembrane region" description="Helical" evidence="15">
    <location>
        <begin position="12"/>
        <end position="31"/>
    </location>
</feature>
<evidence type="ECO:0000256" key="11">
    <source>
        <dbReference type="ARBA" id="ARBA00023157"/>
    </source>
</evidence>
<feature type="domain" description="Peptidase S1" evidence="18">
    <location>
        <begin position="748"/>
        <end position="986"/>
    </location>
</feature>
<reference evidence="19" key="2">
    <citation type="submission" date="2025-09" db="UniProtKB">
        <authorList>
            <consortium name="Ensembl"/>
        </authorList>
    </citation>
    <scope>IDENTIFICATION</scope>
</reference>
<dbReference type="PROSITE" id="PS01180">
    <property type="entry name" value="CUB"/>
    <property type="match status" value="2"/>
</dbReference>
<dbReference type="CDD" id="cd00112">
    <property type="entry name" value="LDLa"/>
    <property type="match status" value="4"/>
</dbReference>
<dbReference type="Pfam" id="PF01390">
    <property type="entry name" value="SEA"/>
    <property type="match status" value="1"/>
</dbReference>
<dbReference type="SUPFAM" id="SSF49854">
    <property type="entry name" value="Spermadhesin, CUB domain"/>
    <property type="match status" value="2"/>
</dbReference>
<dbReference type="PRINTS" id="PR00261">
    <property type="entry name" value="LDLRECEPTOR"/>
</dbReference>
<dbReference type="PROSITE" id="PS50240">
    <property type="entry name" value="TRYPSIN_DOM"/>
    <property type="match status" value="1"/>
</dbReference>
<evidence type="ECO:0000256" key="2">
    <source>
        <dbReference type="ARBA" id="ARBA00022670"/>
    </source>
</evidence>
<dbReference type="PROSITE" id="PS50068">
    <property type="entry name" value="LDLRA_2"/>
    <property type="match status" value="4"/>
</dbReference>
<dbReference type="InterPro" id="IPR023415">
    <property type="entry name" value="LDLR_class-A_CS"/>
</dbReference>
<keyword evidence="2 14" id="KW-0645">Protease</keyword>
<dbReference type="Pfam" id="PF00089">
    <property type="entry name" value="Trypsin"/>
    <property type="match status" value="1"/>
</dbReference>
<dbReference type="FunFam" id="4.10.400.10:FF:000065">
    <property type="entry name" value="Transmembrane protease serine 7"/>
    <property type="match status" value="1"/>
</dbReference>
<dbReference type="SUPFAM" id="SSF50494">
    <property type="entry name" value="Trypsin-like serine proteases"/>
    <property type="match status" value="1"/>
</dbReference>
<dbReference type="RefSeq" id="XP_026189278.1">
    <property type="nucleotide sequence ID" value="XM_026333493.1"/>
</dbReference>
<dbReference type="PROSITE" id="PS50024">
    <property type="entry name" value="SEA"/>
    <property type="match status" value="1"/>
</dbReference>
<dbReference type="InterPro" id="IPR000859">
    <property type="entry name" value="CUB_dom"/>
</dbReference>
<feature type="transmembrane region" description="Helical" evidence="15">
    <location>
        <begin position="51"/>
        <end position="68"/>
    </location>
</feature>
<feature type="domain" description="CUB" evidence="16">
    <location>
        <begin position="475"/>
        <end position="580"/>
    </location>
</feature>
<feature type="disulfide bond" evidence="13">
    <location>
        <begin position="658"/>
        <end position="670"/>
    </location>
</feature>
<dbReference type="GO" id="GO:0009566">
    <property type="term" value="P:fertilization"/>
    <property type="evidence" value="ECO:0007669"/>
    <property type="project" value="UniProtKB-ARBA"/>
</dbReference>
<keyword evidence="5" id="KW-0677">Repeat</keyword>
<evidence type="ECO:0000313" key="20">
    <source>
        <dbReference type="Proteomes" id="UP000261640"/>
    </source>
</evidence>
<dbReference type="InterPro" id="IPR036055">
    <property type="entry name" value="LDL_receptor-like_sf"/>
</dbReference>
<reference evidence="19" key="1">
    <citation type="submission" date="2025-08" db="UniProtKB">
        <authorList>
            <consortium name="Ensembl"/>
        </authorList>
    </citation>
    <scope>IDENTIFICATION</scope>
</reference>
<evidence type="ECO:0000256" key="15">
    <source>
        <dbReference type="SAM" id="Phobius"/>
    </source>
</evidence>
<evidence type="ECO:0000259" key="16">
    <source>
        <dbReference type="PROSITE" id="PS01180"/>
    </source>
</evidence>
<sequence>MESLKSTLRQLIVLIPKTVPIYATLIMIFSYHVILEKDMLCTCKNQARDCALYMTLPAVLIFVLLLWMDASFQRISIFILRNCDRRFIWISLKHILRAFLVGQLWVASVLMDGDWFACCYCDYTAHPELACKNKSERTSVERTIMAELINESRDDDWDQNMEFLPAADSQHLEKKPGQRKAVGLGVGLVLAAAAVALLTGLLVWHYHLRSDVRVRRLYIGSMGIINQRFLPAHEDPSSEEFTKMASLVSQQLKLIYSKNSVLDKYFKGSTVQAFSQGENGGDSVVAYYQSEFDVPVPQQDSLDEAMESLESLAESQRGRQGRVLLRPTDALTVNSVMSRAIDPRMTRSSLLDRETFNIHVSEAGVIQSPGFPDSPYSPNSYLQWRLRADPGHRVVLDFHTLILEDDCEQDFIKIYDSLAPIEQLAMTEQCGYPHGSLSFLSSGNVMLLTLVTSGQKNFPGFRANYSQAPLTEQSCGGKLTADRGSFKSPFFPSNYPPQTSCVWNIEVPKEKFVKVQFKKFLLGNQSKQCLGDYVDVDGQRLCGRRLNNPVITTKSNMMSIKFNSDSSFVDEGFVAEYEAFIPTNPCPGTFQCTNNLCIDKSLQCDGWNDCSDGSDELNCKCEESQMQCKNGHCKPKYWSCDGFDDCGDNTDEENCVICKPGEFSCRNGHCIPQRLECDGRDDCFDGSDESQCDRSVVLQQCSEFTFRCKNRRCISKVNPECDDKQDCEDGSDEEDCQCGMRPYRTARIVGGQASREGEWPWQVSLHVKGTGHVCGASVLSSHWLLTAAHCVQDNGAKKYSQADQWQALLGLHVQGQINEWTVRRNIKRIIAHQDYNPHTYDNDIAVMELDTEVPLNQNIWPICLPSPTHDFPAGQEAWITGWGATREDGMAATVLQKAEVRIINGTVCKSLLGDEITDHMLCAGVLKGGVDACQGDSGGPLSVTGPSGRVFLAGVVSWGDGCGRRNKPGVYTRITKYRGWIKEKSGV</sequence>
<dbReference type="CDD" id="cd00190">
    <property type="entry name" value="Tryp_SPc"/>
    <property type="match status" value="1"/>
</dbReference>
<comment type="caution">
    <text evidence="13">Lacks conserved residue(s) required for the propagation of feature annotation.</text>
</comment>
<feature type="transmembrane region" description="Helical" evidence="15">
    <location>
        <begin position="181"/>
        <end position="206"/>
    </location>
</feature>
<feature type="domain" description="SEA" evidence="17">
    <location>
        <begin position="214"/>
        <end position="330"/>
    </location>
</feature>
<protein>
    <submittedName>
        <fullName evidence="19">Suppressor of tumorigenicity 14 protein homolog</fullName>
    </submittedName>
</protein>
<dbReference type="Gene3D" id="4.10.400.10">
    <property type="entry name" value="Low-density Lipoprotein Receptor"/>
    <property type="match status" value="4"/>
</dbReference>
<feature type="disulfide bond" evidence="13">
    <location>
        <begin position="721"/>
        <end position="736"/>
    </location>
</feature>
<accession>A0A3Q3LWK4</accession>
<dbReference type="InParanoid" id="A0A3Q3LWK4"/>
<evidence type="ECO:0000259" key="18">
    <source>
        <dbReference type="PROSITE" id="PS50240"/>
    </source>
</evidence>
<dbReference type="GO" id="GO:0016020">
    <property type="term" value="C:membrane"/>
    <property type="evidence" value="ECO:0007669"/>
    <property type="project" value="UniProtKB-SubCell"/>
</dbReference>
<evidence type="ECO:0000256" key="7">
    <source>
        <dbReference type="ARBA" id="ARBA00022825"/>
    </source>
</evidence>
<feature type="disulfide bond" evidence="13">
    <location>
        <begin position="621"/>
        <end position="633"/>
    </location>
</feature>
<dbReference type="InterPro" id="IPR000082">
    <property type="entry name" value="SEA_dom"/>
</dbReference>
<dbReference type="SUPFAM" id="SSF57424">
    <property type="entry name" value="LDL receptor-like module"/>
    <property type="match status" value="4"/>
</dbReference>
<feature type="disulfide bond" evidence="13">
    <location>
        <begin position="640"/>
        <end position="655"/>
    </location>
</feature>
<dbReference type="InterPro" id="IPR036364">
    <property type="entry name" value="SEA_dom_sf"/>
</dbReference>
<evidence type="ECO:0000256" key="10">
    <source>
        <dbReference type="ARBA" id="ARBA00023136"/>
    </source>
</evidence>
<dbReference type="PROSITE" id="PS01209">
    <property type="entry name" value="LDLRA_1"/>
    <property type="match status" value="1"/>
</dbReference>
<dbReference type="InterPro" id="IPR035914">
    <property type="entry name" value="Sperma_CUB_dom_sf"/>
</dbReference>
<dbReference type="GO" id="GO:0006508">
    <property type="term" value="P:proteolysis"/>
    <property type="evidence" value="ECO:0007669"/>
    <property type="project" value="UniProtKB-KW"/>
</dbReference>
<keyword evidence="7 14" id="KW-0720">Serine protease</keyword>
<dbReference type="AlphaFoldDB" id="A0A3Q3LWK4"/>
<organism evidence="19 20">
    <name type="scientific">Mastacembelus armatus</name>
    <name type="common">zig-zag eel</name>
    <dbReference type="NCBI Taxonomy" id="205130"/>
    <lineage>
        <taxon>Eukaryota</taxon>
        <taxon>Metazoa</taxon>
        <taxon>Chordata</taxon>
        <taxon>Craniata</taxon>
        <taxon>Vertebrata</taxon>
        <taxon>Euteleostomi</taxon>
        <taxon>Actinopterygii</taxon>
        <taxon>Neopterygii</taxon>
        <taxon>Teleostei</taxon>
        <taxon>Neoteleostei</taxon>
        <taxon>Acanthomorphata</taxon>
        <taxon>Anabantaria</taxon>
        <taxon>Synbranchiformes</taxon>
        <taxon>Mastacembelidae</taxon>
        <taxon>Mastacembelus</taxon>
    </lineage>
</organism>
<evidence type="ECO:0000313" key="19">
    <source>
        <dbReference type="Ensembl" id="ENSMAMP00000018918.2"/>
    </source>
</evidence>
<dbReference type="SMART" id="SM00042">
    <property type="entry name" value="CUB"/>
    <property type="match status" value="2"/>
</dbReference>
<keyword evidence="20" id="KW-1185">Reference proteome</keyword>
<evidence type="ECO:0000256" key="13">
    <source>
        <dbReference type="PROSITE-ProRule" id="PRU00124"/>
    </source>
</evidence>
<proteinExistence type="predicted"/>
<dbReference type="PROSITE" id="PS00135">
    <property type="entry name" value="TRYPSIN_SER"/>
    <property type="match status" value="1"/>
</dbReference>
<dbReference type="InterPro" id="IPR001254">
    <property type="entry name" value="Trypsin_dom"/>
</dbReference>
<dbReference type="FunFam" id="2.40.10.10:FF:000003">
    <property type="entry name" value="Transmembrane serine protease 3"/>
    <property type="match status" value="1"/>
</dbReference>
<dbReference type="SMART" id="SM00192">
    <property type="entry name" value="LDLa"/>
    <property type="match status" value="4"/>
</dbReference>
<evidence type="ECO:0000256" key="3">
    <source>
        <dbReference type="ARBA" id="ARBA00022692"/>
    </source>
</evidence>
<feature type="disulfide bond" evidence="13">
    <location>
        <begin position="701"/>
        <end position="713"/>
    </location>
</feature>
<dbReference type="GeneID" id="113146179"/>
<dbReference type="SMART" id="SM00020">
    <property type="entry name" value="Tryp_SPc"/>
    <property type="match status" value="1"/>
</dbReference>
<dbReference type="Gene3D" id="2.60.120.290">
    <property type="entry name" value="Spermadhesin, CUB domain"/>
    <property type="match status" value="2"/>
</dbReference>
<dbReference type="GeneTree" id="ENSGT00940000164481"/>
<dbReference type="FunFam" id="4.10.400.10:FF:000034">
    <property type="entry name" value="Low-density lipoprotein receptor-related protein 2"/>
    <property type="match status" value="1"/>
</dbReference>
<dbReference type="InterPro" id="IPR018114">
    <property type="entry name" value="TRYPSIN_HIS"/>
</dbReference>
<dbReference type="InterPro" id="IPR009003">
    <property type="entry name" value="Peptidase_S1_PA"/>
</dbReference>
<dbReference type="InterPro" id="IPR033116">
    <property type="entry name" value="TRYPSIN_SER"/>
</dbReference>
<comment type="subcellular location">
    <subcellularLocation>
        <location evidence="1">Membrane</location>
        <topology evidence="1">Single-pass type II membrane protein</topology>
    </subcellularLocation>
</comment>
<feature type="disulfide bond" evidence="13">
    <location>
        <begin position="604"/>
        <end position="619"/>
    </location>
</feature>
<dbReference type="InterPro" id="IPR043504">
    <property type="entry name" value="Peptidase_S1_PA_chymotrypsin"/>
</dbReference>
<dbReference type="Gene3D" id="3.30.70.960">
    <property type="entry name" value="SEA domain"/>
    <property type="match status" value="1"/>
</dbReference>
<evidence type="ECO:0000256" key="1">
    <source>
        <dbReference type="ARBA" id="ARBA00004606"/>
    </source>
</evidence>
<dbReference type="OrthoDB" id="6380398at2759"/>
<feature type="disulfide bond" evidence="13">
    <location>
        <begin position="592"/>
        <end position="610"/>
    </location>
</feature>
<evidence type="ECO:0000256" key="9">
    <source>
        <dbReference type="ARBA" id="ARBA00022989"/>
    </source>
</evidence>
<dbReference type="Gene3D" id="2.40.10.10">
    <property type="entry name" value="Trypsin-like serine proteases"/>
    <property type="match status" value="2"/>
</dbReference>
<keyword evidence="10 15" id="KW-0472">Membrane</keyword>
<feature type="disulfide bond" evidence="13">
    <location>
        <begin position="665"/>
        <end position="683"/>
    </location>
</feature>
<evidence type="ECO:0000256" key="8">
    <source>
        <dbReference type="ARBA" id="ARBA00022968"/>
    </source>
</evidence>
<keyword evidence="11 13" id="KW-1015">Disulfide bond</keyword>
<dbReference type="PANTHER" id="PTHR24252">
    <property type="entry name" value="ACROSIN-RELATED"/>
    <property type="match status" value="1"/>
</dbReference>
<evidence type="ECO:0000256" key="12">
    <source>
        <dbReference type="ARBA" id="ARBA00023180"/>
    </source>
</evidence>
<evidence type="ECO:0000256" key="5">
    <source>
        <dbReference type="ARBA" id="ARBA00022737"/>
    </source>
</evidence>
<evidence type="ECO:0000259" key="17">
    <source>
        <dbReference type="PROSITE" id="PS50024"/>
    </source>
</evidence>
<dbReference type="InterPro" id="IPR002172">
    <property type="entry name" value="LDrepeatLR_classA_rpt"/>
</dbReference>
<dbReference type="CDD" id="cd00041">
    <property type="entry name" value="CUB"/>
    <property type="match status" value="2"/>
</dbReference>
<evidence type="ECO:0000256" key="6">
    <source>
        <dbReference type="ARBA" id="ARBA00022801"/>
    </source>
</evidence>
<keyword evidence="6 14" id="KW-0378">Hydrolase</keyword>
<evidence type="ECO:0000256" key="14">
    <source>
        <dbReference type="RuleBase" id="RU363034"/>
    </source>
</evidence>
<evidence type="ECO:0000256" key="4">
    <source>
        <dbReference type="ARBA" id="ARBA00022729"/>
    </source>
</evidence>
<dbReference type="Pfam" id="PF00431">
    <property type="entry name" value="CUB"/>
    <property type="match status" value="2"/>
</dbReference>
<feature type="disulfide bond" evidence="13">
    <location>
        <begin position="677"/>
        <end position="692"/>
    </location>
</feature>
<dbReference type="GO" id="GO:0004252">
    <property type="term" value="F:serine-type endopeptidase activity"/>
    <property type="evidence" value="ECO:0007669"/>
    <property type="project" value="InterPro"/>
</dbReference>
<keyword evidence="3 15" id="KW-0812">Transmembrane</keyword>
<feature type="domain" description="CUB" evidence="16">
    <location>
        <begin position="347"/>
        <end position="468"/>
    </location>
</feature>
<keyword evidence="9 15" id="KW-1133">Transmembrane helix</keyword>
<keyword evidence="4" id="KW-0732">Signal</keyword>
<dbReference type="SUPFAM" id="SSF82671">
    <property type="entry name" value="SEA domain"/>
    <property type="match status" value="1"/>
</dbReference>
<dbReference type="PANTHER" id="PTHR24252:SF17">
    <property type="entry name" value="SUPPRESSOR OF TUMORIGENICITY 14 PROTEIN HOMOLOG-RELATED"/>
    <property type="match status" value="1"/>
</dbReference>
<keyword evidence="8" id="KW-0735">Signal-anchor</keyword>